<feature type="domain" description="Peptidase M28" evidence="7">
    <location>
        <begin position="256"/>
        <end position="460"/>
    </location>
</feature>
<dbReference type="Pfam" id="PF04389">
    <property type="entry name" value="Peptidase_M28"/>
    <property type="match status" value="1"/>
</dbReference>
<organism evidence="8 9">
    <name type="scientific">Jejudonia soesokkakensis</name>
    <dbReference type="NCBI Taxonomy" id="1323432"/>
    <lineage>
        <taxon>Bacteria</taxon>
        <taxon>Pseudomonadati</taxon>
        <taxon>Bacteroidota</taxon>
        <taxon>Flavobacteriia</taxon>
        <taxon>Flavobacteriales</taxon>
        <taxon>Flavobacteriaceae</taxon>
        <taxon>Jejudonia</taxon>
    </lineage>
</organism>
<dbReference type="Gene3D" id="3.40.630.10">
    <property type="entry name" value="Zn peptidases"/>
    <property type="match status" value="1"/>
</dbReference>
<reference evidence="9" key="1">
    <citation type="journal article" date="2019" name="Int. J. Syst. Evol. Microbiol.">
        <title>The Global Catalogue of Microorganisms (GCM) 10K type strain sequencing project: providing services to taxonomists for standard genome sequencing and annotation.</title>
        <authorList>
            <consortium name="The Broad Institute Genomics Platform"/>
            <consortium name="The Broad Institute Genome Sequencing Center for Infectious Disease"/>
            <person name="Wu L."/>
            <person name="Ma J."/>
        </authorList>
    </citation>
    <scope>NUCLEOTIDE SEQUENCE [LARGE SCALE GENOMIC DNA]</scope>
    <source>
        <strain evidence="9">CGMCC 1.16306</strain>
    </source>
</reference>
<evidence type="ECO:0000256" key="6">
    <source>
        <dbReference type="ARBA" id="ARBA00022833"/>
    </source>
</evidence>
<keyword evidence="3" id="KW-0479">Metal-binding</keyword>
<dbReference type="SUPFAM" id="SSF52025">
    <property type="entry name" value="PA domain"/>
    <property type="match status" value="1"/>
</dbReference>
<dbReference type="Proteomes" id="UP001596415">
    <property type="component" value="Unassembled WGS sequence"/>
</dbReference>
<protein>
    <submittedName>
        <fullName evidence="8">M28 family peptidase</fullName>
    </submittedName>
</protein>
<name>A0ABW2MU69_9FLAO</name>
<keyword evidence="4" id="KW-0732">Signal</keyword>
<evidence type="ECO:0000313" key="8">
    <source>
        <dbReference type="EMBL" id="MFC7358499.1"/>
    </source>
</evidence>
<evidence type="ECO:0000313" key="9">
    <source>
        <dbReference type="Proteomes" id="UP001596415"/>
    </source>
</evidence>
<dbReference type="RefSeq" id="WP_380218472.1">
    <property type="nucleotide sequence ID" value="NZ_JBHTBN010000007.1"/>
</dbReference>
<evidence type="ECO:0000256" key="5">
    <source>
        <dbReference type="ARBA" id="ARBA00022801"/>
    </source>
</evidence>
<dbReference type="PANTHER" id="PTHR12147">
    <property type="entry name" value="METALLOPEPTIDASE M28 FAMILY MEMBER"/>
    <property type="match status" value="1"/>
</dbReference>
<dbReference type="InterPro" id="IPR045175">
    <property type="entry name" value="M28_fam"/>
</dbReference>
<keyword evidence="6" id="KW-0862">Zinc</keyword>
<dbReference type="Gene3D" id="3.50.30.30">
    <property type="match status" value="1"/>
</dbReference>
<evidence type="ECO:0000256" key="2">
    <source>
        <dbReference type="ARBA" id="ARBA00022670"/>
    </source>
</evidence>
<evidence type="ECO:0000256" key="4">
    <source>
        <dbReference type="ARBA" id="ARBA00022729"/>
    </source>
</evidence>
<keyword evidence="2" id="KW-0645">Protease</keyword>
<dbReference type="PANTHER" id="PTHR12147:SF56">
    <property type="entry name" value="AMINOPEPTIDASE YDR415C-RELATED"/>
    <property type="match status" value="1"/>
</dbReference>
<dbReference type="SUPFAM" id="SSF53187">
    <property type="entry name" value="Zn-dependent exopeptidases"/>
    <property type="match status" value="1"/>
</dbReference>
<keyword evidence="5" id="KW-0378">Hydrolase</keyword>
<evidence type="ECO:0000256" key="3">
    <source>
        <dbReference type="ARBA" id="ARBA00022723"/>
    </source>
</evidence>
<evidence type="ECO:0000259" key="7">
    <source>
        <dbReference type="Pfam" id="PF04389"/>
    </source>
</evidence>
<dbReference type="EMBL" id="JBHTBN010000007">
    <property type="protein sequence ID" value="MFC7358499.1"/>
    <property type="molecule type" value="Genomic_DNA"/>
</dbReference>
<dbReference type="InterPro" id="IPR007484">
    <property type="entry name" value="Peptidase_M28"/>
</dbReference>
<keyword evidence="9" id="KW-1185">Reference proteome</keyword>
<proteinExistence type="predicted"/>
<comment type="caution">
    <text evidence="8">The sequence shown here is derived from an EMBL/GenBank/DDBJ whole genome shotgun (WGS) entry which is preliminary data.</text>
</comment>
<accession>A0ABW2MU69</accession>
<gene>
    <name evidence="8" type="ORF">ACFQO1_12430</name>
</gene>
<keyword evidence="1" id="KW-0031">Aminopeptidase</keyword>
<sequence>MKKIFSITILSMLTITAFGQTEQQKVENTISKDNIKGHIYFLADDLLKGRETGTPENKIAASYLANMLRGYGVQPNPKTGTYYQEVQLNKITTPQNTTLAINGKDIKKMVAIDANKVSFKGDAVYLNYGLEEDYKGKDLKDKVIIIQAGSAETKDARGAFRLLSQKRELAQEAGVSAVIELLNAQDQMWDFIDHNFNEPSLAVATMENESMKESKMAYLWVQDVDAAMASDLMNSKKLTTTLSIDNKVEERIVSQNVIGVIEGTDPQLKNEYIIYSAHYDHVGVGTPDETGDTIYNGARDNGVGTTTVLSMAENLAKYPTKRSALFILFTGEEKGLLGSEYYVANPVLPLDQMVYCFNSDNAGYNDTSLISIIGLPRTTAENHIKNAAKTFGLTAVDDPAPEQGLFDRSDNVHFAAAGIPAPTFSLGFTAFDGDVTKYYHRPGDEADTLDYEYLEQFFKAYVMAGRAIANDPVTPTWTAGDKYEEASKKLYNKIDKN</sequence>
<dbReference type="InterPro" id="IPR046450">
    <property type="entry name" value="PA_dom_sf"/>
</dbReference>
<evidence type="ECO:0000256" key="1">
    <source>
        <dbReference type="ARBA" id="ARBA00022438"/>
    </source>
</evidence>